<dbReference type="PANTHER" id="PTHR47320:SF1">
    <property type="entry name" value="BIFUNCTIONAL URIDYLYLTRANSFERASE_URIDYLYL-REMOVING ENZYME"/>
    <property type="match status" value="1"/>
</dbReference>
<dbReference type="GO" id="GO:0008081">
    <property type="term" value="F:phosphoric diester hydrolase activity"/>
    <property type="evidence" value="ECO:0007669"/>
    <property type="project" value="UniProtKB-UniRule"/>
</dbReference>
<evidence type="ECO:0000256" key="1">
    <source>
        <dbReference type="ARBA" id="ARBA00022679"/>
    </source>
</evidence>
<reference evidence="11 12" key="1">
    <citation type="submission" date="2017-01" db="EMBL/GenBank/DDBJ databases">
        <title>Draft sequence of Acidihalobacter ferrooxidans strain DSM 14175 (strain V8).</title>
        <authorList>
            <person name="Khaleque H.N."/>
            <person name="Ramsay J.P."/>
            <person name="Murphy R.J.T."/>
            <person name="Kaksonen A.H."/>
            <person name="Boxall N.J."/>
            <person name="Watkin E.L.J."/>
        </authorList>
    </citation>
    <scope>NUCLEOTIDE SEQUENCE [LARGE SCALE GENOMIC DNA]</scope>
    <source>
        <strain evidence="11 12">V8</strain>
    </source>
</reference>
<comment type="domain">
    <text evidence="8">Has four distinct domains: an N-terminal nucleotidyltransferase (NT) domain responsible for UTase activity, a central HD domain that encodes UR activity, and two C-terminal ACT domains that seem to have a role in glutamine sensing.</text>
</comment>
<comment type="activity regulation">
    <text evidence="8">Uridylyltransferase (UTase) activity is inhibited by glutamine, while glutamine activates uridylyl-removing (UR) activity.</text>
</comment>
<dbReference type="SUPFAM" id="SSF55021">
    <property type="entry name" value="ACT-like"/>
    <property type="match status" value="1"/>
</dbReference>
<dbReference type="SUPFAM" id="SSF81301">
    <property type="entry name" value="Nucleotidyltransferase"/>
    <property type="match status" value="1"/>
</dbReference>
<feature type="region of interest" description="Uridylyltransferase" evidence="8">
    <location>
        <begin position="1"/>
        <end position="354"/>
    </location>
</feature>
<evidence type="ECO:0000259" key="9">
    <source>
        <dbReference type="PROSITE" id="PS51671"/>
    </source>
</evidence>
<dbReference type="RefSeq" id="WP_076836881.1">
    <property type="nucleotide sequence ID" value="NZ_CP019434.1"/>
</dbReference>
<dbReference type="PANTHER" id="PTHR47320">
    <property type="entry name" value="BIFUNCTIONAL URIDYLYLTRANSFERASE/URIDYLYL-REMOVING ENZYME"/>
    <property type="match status" value="1"/>
</dbReference>
<evidence type="ECO:0000256" key="7">
    <source>
        <dbReference type="ARBA" id="ARBA00047968"/>
    </source>
</evidence>
<dbReference type="GO" id="GO:0008773">
    <property type="term" value="F:[protein-PII] uridylyltransferase activity"/>
    <property type="evidence" value="ECO:0007669"/>
    <property type="project" value="UniProtKB-UniRule"/>
</dbReference>
<feature type="domain" description="ACT" evidence="9">
    <location>
        <begin position="715"/>
        <end position="798"/>
    </location>
</feature>
<comment type="catalytic activity">
    <reaction evidence="7">
        <text>guanosine 3',5'-bis(diphosphate) + H2O = GDP + diphosphate + H(+)</text>
        <dbReference type="Rhea" id="RHEA:14253"/>
        <dbReference type="ChEBI" id="CHEBI:15377"/>
        <dbReference type="ChEBI" id="CHEBI:15378"/>
        <dbReference type="ChEBI" id="CHEBI:33019"/>
        <dbReference type="ChEBI" id="CHEBI:58189"/>
        <dbReference type="ChEBI" id="CHEBI:77828"/>
        <dbReference type="EC" id="3.1.7.2"/>
    </reaction>
</comment>
<comment type="cofactor">
    <cofactor evidence="8">
        <name>Mg(2+)</name>
        <dbReference type="ChEBI" id="CHEBI:18420"/>
    </cofactor>
</comment>
<dbReference type="NCBIfam" id="TIGR01693">
    <property type="entry name" value="UTase_glnD"/>
    <property type="match status" value="1"/>
</dbReference>
<comment type="catalytic activity">
    <reaction evidence="8">
        <text>[protein-PII]-uridylyl-L-tyrosine + H2O = [protein-PII]-L-tyrosine + UMP + H(+)</text>
        <dbReference type="Rhea" id="RHEA:48600"/>
        <dbReference type="Rhea" id="RHEA-COMP:12147"/>
        <dbReference type="Rhea" id="RHEA-COMP:12148"/>
        <dbReference type="ChEBI" id="CHEBI:15377"/>
        <dbReference type="ChEBI" id="CHEBI:15378"/>
        <dbReference type="ChEBI" id="CHEBI:46858"/>
        <dbReference type="ChEBI" id="CHEBI:57865"/>
        <dbReference type="ChEBI" id="CHEBI:90602"/>
    </reaction>
</comment>
<evidence type="ECO:0000259" key="10">
    <source>
        <dbReference type="PROSITE" id="PS51831"/>
    </source>
</evidence>
<dbReference type="Pfam" id="PF01966">
    <property type="entry name" value="HD"/>
    <property type="match status" value="1"/>
</dbReference>
<dbReference type="CDD" id="cd00077">
    <property type="entry name" value="HDc"/>
    <property type="match status" value="1"/>
</dbReference>
<keyword evidence="5 8" id="KW-0460">Magnesium</keyword>
<dbReference type="Proteomes" id="UP000243807">
    <property type="component" value="Chromosome"/>
</dbReference>
<dbReference type="CDD" id="cd04899">
    <property type="entry name" value="ACT_ACR-UUR-like_2"/>
    <property type="match status" value="1"/>
</dbReference>
<name>A0A1P8UHD9_9GAMM</name>
<evidence type="ECO:0000256" key="8">
    <source>
        <dbReference type="HAMAP-Rule" id="MF_00277"/>
    </source>
</evidence>
<dbReference type="EC" id="2.7.7.59" evidence="8"/>
<dbReference type="AlphaFoldDB" id="A0A1P8UHD9"/>
<dbReference type="InterPro" id="IPR006674">
    <property type="entry name" value="HD_domain"/>
</dbReference>
<dbReference type="InterPro" id="IPR013546">
    <property type="entry name" value="PII_UdlTrfase/GS_AdlTrfase"/>
</dbReference>
<comment type="caution">
    <text evidence="8">Lacks conserved residue(s) required for the propagation of feature annotation.</text>
</comment>
<dbReference type="InterPro" id="IPR010043">
    <property type="entry name" value="UTase/UR"/>
</dbReference>
<dbReference type="PROSITE" id="PS51831">
    <property type="entry name" value="HD"/>
    <property type="match status" value="1"/>
</dbReference>
<sequence>MDAPTTLEHHPDWPPTLATHYDLDTAEQRFCAAADKIAAGREIIQAATAAIADAFAAGVLADDLVHGRAAVLDRILRACWQHVGLSVDGDLALIAVGGYGRGELLPASDIDLLLLCTATPDEARGEAISTFIRLLWDMGLHVGHSVRTLNECEDEAIRDVTVVTNLMEARLLAGNEDLYDLLEASIAPERIWPSREFFSAKLDEQARRHRKFGDSAYGLEPNVKDGPGGLRDIQMIGWVSKRHLHARRMSELVHHGFLTDEEYHELKAGQSYLWRVRFALHTLAGRGEDRLLFDQQRALADLFGYHDATANLAIEQFMQTYYRTVMRLERLNEMLLQHYKEAILYATVTAEPEFLNDHFQVSRGFIEVRYPQVFSTYPPALLELFLLSAQHPHIEGVRASTIRLLRQHRHLIDETFRNDLICRNLFMQILRQPHGVTTQLRRMNRYGILAAYLPAFALIVGRMQYDLFHVYTVDEHTLMVLRNVRRYSFPELADDTPGCAEIFARVPAPEVLYLAALFHDIAQGRGGDHSELGARDAEDFCRLHGLPEDQVALVSWLVRNHLMMSMTAQRKDISDPDIVLEFARKVGTQRYLDHIYLLTIADIRATNPNPWNSWRQSLLAELHRATTSVFKQGLETPQSGHELIAQVQIDALRLLREQGLSRRGALQIWEDLSDDYFLRHSADEISWHTRAILEHGAGKNPVVRIRAQSNRGGSEICIYAPEAQHVFAHVTSTLDRLGLDIVEARITSARRGMVLDTFIILEEDGAPVSEDFRLNEITSSLRTTLADVNATPAEVKRRLPRRLRHFQVPTQIHFSHAEGQHWSAIQLTTGDRPGLLSAIGQALIASKLRIHNARITTIGAQADDIFYVTEEDDSLLTDTGRQAEVKRAILQALDANDAA</sequence>
<organism evidence="11 12">
    <name type="scientific">Acidihalobacter ferrooxydans</name>
    <dbReference type="NCBI Taxonomy" id="1765967"/>
    <lineage>
        <taxon>Bacteria</taxon>
        <taxon>Pseudomonadati</taxon>
        <taxon>Pseudomonadota</taxon>
        <taxon>Gammaproteobacteria</taxon>
        <taxon>Chromatiales</taxon>
        <taxon>Ectothiorhodospiraceae</taxon>
        <taxon>Acidihalobacter</taxon>
    </lineage>
</organism>
<dbReference type="EMBL" id="CP019434">
    <property type="protein sequence ID" value="APZ43240.1"/>
    <property type="molecule type" value="Genomic_DNA"/>
</dbReference>
<dbReference type="SUPFAM" id="SSF109604">
    <property type="entry name" value="HD-domain/PDEase-like"/>
    <property type="match status" value="1"/>
</dbReference>
<dbReference type="Pfam" id="PF01909">
    <property type="entry name" value="NTP_transf_2"/>
    <property type="match status" value="1"/>
</dbReference>
<proteinExistence type="inferred from homology"/>
<evidence type="ECO:0000256" key="4">
    <source>
        <dbReference type="ARBA" id="ARBA00022801"/>
    </source>
</evidence>
<dbReference type="CDD" id="cd05401">
    <property type="entry name" value="NT_GlnE_GlnD_like"/>
    <property type="match status" value="1"/>
</dbReference>
<dbReference type="Pfam" id="PF08335">
    <property type="entry name" value="GlnD_UR_UTase"/>
    <property type="match status" value="1"/>
</dbReference>
<dbReference type="STRING" id="1765967.BW247_09165"/>
<dbReference type="InterPro" id="IPR045865">
    <property type="entry name" value="ACT-like_dom_sf"/>
</dbReference>
<dbReference type="OrthoDB" id="9758038at2"/>
<keyword evidence="3" id="KW-0677">Repeat</keyword>
<evidence type="ECO:0000256" key="5">
    <source>
        <dbReference type="ARBA" id="ARBA00022842"/>
    </source>
</evidence>
<keyword evidence="12" id="KW-1185">Reference proteome</keyword>
<dbReference type="PROSITE" id="PS51671">
    <property type="entry name" value="ACT"/>
    <property type="match status" value="2"/>
</dbReference>
<dbReference type="HAMAP" id="MF_00277">
    <property type="entry name" value="PII_uridylyl_transf"/>
    <property type="match status" value="1"/>
</dbReference>
<dbReference type="InterPro" id="IPR043519">
    <property type="entry name" value="NT_sf"/>
</dbReference>
<keyword evidence="1 8" id="KW-0808">Transferase</keyword>
<evidence type="ECO:0000256" key="3">
    <source>
        <dbReference type="ARBA" id="ARBA00022737"/>
    </source>
</evidence>
<evidence type="ECO:0000313" key="11">
    <source>
        <dbReference type="EMBL" id="APZ43240.1"/>
    </source>
</evidence>
<feature type="domain" description="ACT" evidence="9">
    <location>
        <begin position="824"/>
        <end position="899"/>
    </location>
</feature>
<feature type="domain" description="HD" evidence="10">
    <location>
        <begin position="473"/>
        <end position="595"/>
    </location>
</feature>
<keyword evidence="2 8" id="KW-0548">Nucleotidyltransferase</keyword>
<evidence type="ECO:0000256" key="6">
    <source>
        <dbReference type="ARBA" id="ARBA00023268"/>
    </source>
</evidence>
<dbReference type="SMART" id="SM00471">
    <property type="entry name" value="HDc"/>
    <property type="match status" value="1"/>
</dbReference>
<dbReference type="GO" id="GO:0008893">
    <property type="term" value="F:guanosine-3',5'-bis(diphosphate) 3'-diphosphatase activity"/>
    <property type="evidence" value="ECO:0007669"/>
    <property type="project" value="UniProtKB-EC"/>
</dbReference>
<dbReference type="PIRSF" id="PIRSF006288">
    <property type="entry name" value="PII_uridyltransf"/>
    <property type="match status" value="1"/>
</dbReference>
<accession>A0A1P8UHD9</accession>
<comment type="function">
    <text evidence="8">Modifies, by uridylylation and deuridylylation, the PII regulatory proteins (GlnB and homologs), in response to the nitrogen status of the cell that GlnD senses through the glutamine level. Under low glutamine levels, catalyzes the conversion of the PII proteins and UTP to PII-UMP and PPi, while under higher glutamine levels, GlnD hydrolyzes PII-UMP to PII and UMP (deuridylylation). Thus, controls uridylylation state and activity of the PII proteins, and plays an important role in the regulation of nitrogen metabolism.</text>
</comment>
<dbReference type="InterPro" id="IPR002934">
    <property type="entry name" value="Polymerase_NTP_transf_dom"/>
</dbReference>
<dbReference type="InterPro" id="IPR003607">
    <property type="entry name" value="HD/PDEase_dom"/>
</dbReference>
<dbReference type="EC" id="3.1.4.-" evidence="8"/>
<dbReference type="GO" id="GO:0006808">
    <property type="term" value="P:regulation of nitrogen utilization"/>
    <property type="evidence" value="ECO:0007669"/>
    <property type="project" value="UniProtKB-UniRule"/>
</dbReference>
<evidence type="ECO:0000256" key="2">
    <source>
        <dbReference type="ARBA" id="ARBA00022695"/>
    </source>
</evidence>
<dbReference type="Gene3D" id="3.30.460.10">
    <property type="entry name" value="Beta Polymerase, domain 2"/>
    <property type="match status" value="1"/>
</dbReference>
<dbReference type="InterPro" id="IPR002912">
    <property type="entry name" value="ACT_dom"/>
</dbReference>
<evidence type="ECO:0000313" key="12">
    <source>
        <dbReference type="Proteomes" id="UP000243807"/>
    </source>
</evidence>
<keyword evidence="6 8" id="KW-0511">Multifunctional enzyme</keyword>
<dbReference type="Gene3D" id="1.10.3210.10">
    <property type="entry name" value="Hypothetical protein af1432"/>
    <property type="match status" value="1"/>
</dbReference>
<dbReference type="SUPFAM" id="SSF81593">
    <property type="entry name" value="Nucleotidyltransferase substrate binding subunit/domain"/>
    <property type="match status" value="1"/>
</dbReference>
<dbReference type="CDD" id="cd04900">
    <property type="entry name" value="ACT_UUR-like_1"/>
    <property type="match status" value="1"/>
</dbReference>
<keyword evidence="4 8" id="KW-0378">Hydrolase</keyword>
<gene>
    <name evidence="8" type="primary">glnD</name>
    <name evidence="11" type="ORF">BW247_09165</name>
</gene>
<dbReference type="FunFam" id="1.10.3090.10:FF:000005">
    <property type="entry name" value="Bifunctional uridylyltransferase/uridylyl-removing enzyme"/>
    <property type="match status" value="1"/>
</dbReference>
<comment type="similarity">
    <text evidence="8">Belongs to the GlnD family.</text>
</comment>
<protein>
    <recommendedName>
        <fullName evidence="8">Bifunctional uridylyltransferase/uridylyl-removing enzyme</fullName>
        <shortName evidence="8">UTase/UR</shortName>
    </recommendedName>
    <alternativeName>
        <fullName evidence="8">Bifunctional [protein-PII] modification enzyme</fullName>
    </alternativeName>
    <alternativeName>
        <fullName evidence="8">Bifunctional nitrogen sensor protein</fullName>
    </alternativeName>
    <domain>
        <recommendedName>
            <fullName evidence="8">[Protein-PII] uridylyltransferase</fullName>
            <shortName evidence="8">PII uridylyltransferase</shortName>
            <shortName evidence="8">UTase</shortName>
            <ecNumber evidence="8">2.7.7.59</ecNumber>
        </recommendedName>
    </domain>
    <domain>
        <recommendedName>
            <fullName evidence="8">[Protein-PII]-UMP uridylyl-removing enzyme</fullName>
            <shortName evidence="8">UR</shortName>
            <ecNumber evidence="8">3.1.4.-</ecNumber>
        </recommendedName>
    </domain>
</protein>
<comment type="catalytic activity">
    <reaction evidence="8">
        <text>[protein-PII]-L-tyrosine + UTP = [protein-PII]-uridylyl-L-tyrosine + diphosphate</text>
        <dbReference type="Rhea" id="RHEA:13673"/>
        <dbReference type="Rhea" id="RHEA-COMP:12147"/>
        <dbReference type="Rhea" id="RHEA-COMP:12148"/>
        <dbReference type="ChEBI" id="CHEBI:33019"/>
        <dbReference type="ChEBI" id="CHEBI:46398"/>
        <dbReference type="ChEBI" id="CHEBI:46858"/>
        <dbReference type="ChEBI" id="CHEBI:90602"/>
        <dbReference type="EC" id="2.7.7.59"/>
    </reaction>
</comment>
<dbReference type="KEGG" id="afy:BW247_09165"/>